<dbReference type="GeneID" id="75916735"/>
<proteinExistence type="predicted"/>
<dbReference type="Proteomes" id="UP001206595">
    <property type="component" value="Unassembled WGS sequence"/>
</dbReference>
<name>A0AAD5HBC8_UMBRA</name>
<reference evidence="2" key="2">
    <citation type="journal article" date="2022" name="Proc. Natl. Acad. Sci. U.S.A.">
        <title>Diploid-dominant life cycles characterize the early evolution of Fungi.</title>
        <authorList>
            <person name="Amses K.R."/>
            <person name="Simmons D.R."/>
            <person name="Longcore J.E."/>
            <person name="Mondo S.J."/>
            <person name="Seto K."/>
            <person name="Jeronimo G.H."/>
            <person name="Bonds A.E."/>
            <person name="Quandt C.A."/>
            <person name="Davis W.J."/>
            <person name="Chang Y."/>
            <person name="Federici B.A."/>
            <person name="Kuo A."/>
            <person name="LaButti K."/>
            <person name="Pangilinan J."/>
            <person name="Andreopoulos W."/>
            <person name="Tritt A."/>
            <person name="Riley R."/>
            <person name="Hundley H."/>
            <person name="Johnson J."/>
            <person name="Lipzen A."/>
            <person name="Barry K."/>
            <person name="Lang B.F."/>
            <person name="Cuomo C.A."/>
            <person name="Buchler N.E."/>
            <person name="Grigoriev I.V."/>
            <person name="Spatafora J.W."/>
            <person name="Stajich J.E."/>
            <person name="James T.Y."/>
        </authorList>
    </citation>
    <scope>NUCLEOTIDE SEQUENCE</scope>
    <source>
        <strain evidence="2">AG</strain>
    </source>
</reference>
<comment type="caution">
    <text evidence="2">The sequence shown here is derived from an EMBL/GenBank/DDBJ whole genome shotgun (WGS) entry which is preliminary data.</text>
</comment>
<feature type="transmembrane region" description="Helical" evidence="1">
    <location>
        <begin position="212"/>
        <end position="239"/>
    </location>
</feature>
<sequence>MSTVDEHTPLLHQAQYGQQDQHLRIHYPIVTVKELNQRLHELANSTTDDQGLSDLVANGGDAAFYVVVNSLLLQPLDKHKMLESWAIKVLDMLLQDQHDPYHIRIRQILLHEWEAQGSALDIILQLPAMTVLLYRPVQDGINGIWKDGNPIMTDLTAASRVTRFTMIYFGKWRSPKYQALLQFITGAIYVSLYLATVANQNYTVFPPHVYEYVFYVFALSDLILETLNVSLSLTLTFTLSHLV</sequence>
<evidence type="ECO:0000313" key="2">
    <source>
        <dbReference type="EMBL" id="KAI8576704.1"/>
    </source>
</evidence>
<feature type="transmembrane region" description="Helical" evidence="1">
    <location>
        <begin position="179"/>
        <end position="200"/>
    </location>
</feature>
<keyword evidence="1" id="KW-1133">Transmembrane helix</keyword>
<evidence type="ECO:0000256" key="1">
    <source>
        <dbReference type="SAM" id="Phobius"/>
    </source>
</evidence>
<keyword evidence="1" id="KW-0472">Membrane</keyword>
<dbReference type="EMBL" id="MU620951">
    <property type="protein sequence ID" value="KAI8576704.1"/>
    <property type="molecule type" value="Genomic_DNA"/>
</dbReference>
<reference evidence="2" key="1">
    <citation type="submission" date="2021-06" db="EMBL/GenBank/DDBJ databases">
        <authorList>
            <consortium name="DOE Joint Genome Institute"/>
            <person name="Mondo S.J."/>
            <person name="Amses K.R."/>
            <person name="Simmons D.R."/>
            <person name="Longcore J.E."/>
            <person name="Seto K."/>
            <person name="Alves G.H."/>
            <person name="Bonds A.E."/>
            <person name="Quandt C.A."/>
            <person name="Davis W.J."/>
            <person name="Chang Y."/>
            <person name="Letcher P.M."/>
            <person name="Powell M.J."/>
            <person name="Kuo A."/>
            <person name="Labutti K."/>
            <person name="Pangilinan J."/>
            <person name="Andreopoulos W."/>
            <person name="Tritt A."/>
            <person name="Riley R."/>
            <person name="Hundley H."/>
            <person name="Johnson J."/>
            <person name="Lipzen A."/>
            <person name="Barry K."/>
            <person name="Berbee M.L."/>
            <person name="Buchler N.E."/>
            <person name="Grigoriev I.V."/>
            <person name="Spatafora J.W."/>
            <person name="Stajich J.E."/>
            <person name="James T.Y."/>
        </authorList>
    </citation>
    <scope>NUCLEOTIDE SEQUENCE</scope>
    <source>
        <strain evidence="2">AG</strain>
    </source>
</reference>
<dbReference type="AlphaFoldDB" id="A0AAD5HBC8"/>
<gene>
    <name evidence="2" type="ORF">K450DRAFT_255735</name>
</gene>
<evidence type="ECO:0000313" key="3">
    <source>
        <dbReference type="Proteomes" id="UP001206595"/>
    </source>
</evidence>
<keyword evidence="1" id="KW-0812">Transmembrane</keyword>
<organism evidence="2 3">
    <name type="scientific">Umbelopsis ramanniana AG</name>
    <dbReference type="NCBI Taxonomy" id="1314678"/>
    <lineage>
        <taxon>Eukaryota</taxon>
        <taxon>Fungi</taxon>
        <taxon>Fungi incertae sedis</taxon>
        <taxon>Mucoromycota</taxon>
        <taxon>Mucoromycotina</taxon>
        <taxon>Umbelopsidomycetes</taxon>
        <taxon>Umbelopsidales</taxon>
        <taxon>Umbelopsidaceae</taxon>
        <taxon>Umbelopsis</taxon>
    </lineage>
</organism>
<protein>
    <submittedName>
        <fullName evidence="2">Uncharacterized protein</fullName>
    </submittedName>
</protein>
<accession>A0AAD5HBC8</accession>
<keyword evidence="3" id="KW-1185">Reference proteome</keyword>
<dbReference type="RefSeq" id="XP_051441708.1">
    <property type="nucleotide sequence ID" value="XM_051591392.1"/>
</dbReference>